<dbReference type="EMBL" id="LAYJ01000101">
    <property type="protein sequence ID" value="KKI50740.1"/>
    <property type="molecule type" value="Genomic_DNA"/>
</dbReference>
<reference evidence="2 3" key="1">
    <citation type="submission" date="2015-04" db="EMBL/GenBank/DDBJ databases">
        <title>Draft genome sequence of bacteremic isolate Catabacter hongkongensis type strain HKU16T.</title>
        <authorList>
            <person name="Lau S.K."/>
            <person name="Teng J.L."/>
            <person name="Huang Y."/>
            <person name="Curreem S.O."/>
            <person name="Tsui S.K."/>
            <person name="Woo P.C."/>
        </authorList>
    </citation>
    <scope>NUCLEOTIDE SEQUENCE [LARGE SCALE GENOMIC DNA]</scope>
    <source>
        <strain evidence="2 3">HKU16</strain>
    </source>
</reference>
<feature type="transmembrane region" description="Helical" evidence="1">
    <location>
        <begin position="240"/>
        <end position="259"/>
    </location>
</feature>
<gene>
    <name evidence="2" type="ORF">CHK_1666</name>
</gene>
<feature type="transmembrane region" description="Helical" evidence="1">
    <location>
        <begin position="106"/>
        <end position="124"/>
    </location>
</feature>
<keyword evidence="1" id="KW-1133">Transmembrane helix</keyword>
<dbReference type="STRING" id="270498.CHK_1666"/>
<evidence type="ECO:0000256" key="1">
    <source>
        <dbReference type="SAM" id="Phobius"/>
    </source>
</evidence>
<accession>A0A0M2NKG8</accession>
<organism evidence="2 3">
    <name type="scientific">Christensenella hongkongensis</name>
    <dbReference type="NCBI Taxonomy" id="270498"/>
    <lineage>
        <taxon>Bacteria</taxon>
        <taxon>Bacillati</taxon>
        <taxon>Bacillota</taxon>
        <taxon>Clostridia</taxon>
        <taxon>Christensenellales</taxon>
        <taxon>Christensenellaceae</taxon>
        <taxon>Christensenella</taxon>
    </lineage>
</organism>
<evidence type="ECO:0000313" key="3">
    <source>
        <dbReference type="Proteomes" id="UP000034076"/>
    </source>
</evidence>
<proteinExistence type="predicted"/>
<keyword evidence="1" id="KW-0812">Transmembrane</keyword>
<feature type="transmembrane region" description="Helical" evidence="1">
    <location>
        <begin position="279"/>
        <end position="296"/>
    </location>
</feature>
<sequence>MRLIMRDTGCIHPVNGIFIMEQQTGNSITKKGVIRAANCCPDNINVNMNYREFVIKKLKNISLWRYILLLLLLVFLAINSCVFLRLNGVIPTFYELCLSQLNDISIILFPITITFFLLSCDFYSNGSDFDCKLLAKIASIKSITYYFLYAMILSAVFLVFFLGVNLLVSLVGGDSNIFSSRWNIGFAENMAPVEALGLSLIYVELRFVFLLMIIEFVNLLINIPWGFLVAFSFSFIDWSYYYLCNSSIYFQITLIEHTLVTYDQSLLSVGSRPLPLWSIMYWMILIFIVLILIYFVRKVRKKQCVNT</sequence>
<protein>
    <submittedName>
        <fullName evidence="2">Uncharacterized protein</fullName>
    </submittedName>
</protein>
<comment type="caution">
    <text evidence="2">The sequence shown here is derived from an EMBL/GenBank/DDBJ whole genome shotgun (WGS) entry which is preliminary data.</text>
</comment>
<feature type="transmembrane region" description="Helical" evidence="1">
    <location>
        <begin position="66"/>
        <end position="86"/>
    </location>
</feature>
<dbReference type="AlphaFoldDB" id="A0A0M2NKG8"/>
<keyword evidence="1" id="KW-0472">Membrane</keyword>
<dbReference type="Proteomes" id="UP000034076">
    <property type="component" value="Unassembled WGS sequence"/>
</dbReference>
<feature type="transmembrane region" description="Helical" evidence="1">
    <location>
        <begin position="145"/>
        <end position="168"/>
    </location>
</feature>
<evidence type="ECO:0000313" key="2">
    <source>
        <dbReference type="EMBL" id="KKI50740.1"/>
    </source>
</evidence>
<feature type="transmembrane region" description="Helical" evidence="1">
    <location>
        <begin position="207"/>
        <end position="233"/>
    </location>
</feature>
<name>A0A0M2NKG8_9FIRM</name>
<keyword evidence="3" id="KW-1185">Reference proteome</keyword>